<dbReference type="InterPro" id="IPR000297">
    <property type="entry name" value="PPIase_PpiC"/>
</dbReference>
<dbReference type="Proteomes" id="UP001596052">
    <property type="component" value="Unassembled WGS sequence"/>
</dbReference>
<comment type="caution">
    <text evidence="4">The sequence shown here is derived from an EMBL/GenBank/DDBJ whole genome shotgun (WGS) entry which is preliminary data.</text>
</comment>
<feature type="signal peptide" evidence="2">
    <location>
        <begin position="1"/>
        <end position="21"/>
    </location>
</feature>
<name>A0ABW0KV02_9BACT</name>
<dbReference type="SUPFAM" id="SSF54534">
    <property type="entry name" value="FKBP-like"/>
    <property type="match status" value="1"/>
</dbReference>
<organism evidence="4 5">
    <name type="scientific">Prosthecobacter fluviatilis</name>
    <dbReference type="NCBI Taxonomy" id="445931"/>
    <lineage>
        <taxon>Bacteria</taxon>
        <taxon>Pseudomonadati</taxon>
        <taxon>Verrucomicrobiota</taxon>
        <taxon>Verrucomicrobiia</taxon>
        <taxon>Verrucomicrobiales</taxon>
        <taxon>Verrucomicrobiaceae</taxon>
        <taxon>Prosthecobacter</taxon>
    </lineage>
</organism>
<evidence type="ECO:0000259" key="3">
    <source>
        <dbReference type="PROSITE" id="PS50198"/>
    </source>
</evidence>
<reference evidence="5" key="1">
    <citation type="journal article" date="2019" name="Int. J. Syst. Evol. Microbiol.">
        <title>The Global Catalogue of Microorganisms (GCM) 10K type strain sequencing project: providing services to taxonomists for standard genome sequencing and annotation.</title>
        <authorList>
            <consortium name="The Broad Institute Genomics Platform"/>
            <consortium name="The Broad Institute Genome Sequencing Center for Infectious Disease"/>
            <person name="Wu L."/>
            <person name="Ma J."/>
        </authorList>
    </citation>
    <scope>NUCLEOTIDE SEQUENCE [LARGE SCALE GENOMIC DNA]</scope>
    <source>
        <strain evidence="5">CGMCC 4.1469</strain>
    </source>
</reference>
<dbReference type="GO" id="GO:0016853">
    <property type="term" value="F:isomerase activity"/>
    <property type="evidence" value="ECO:0007669"/>
    <property type="project" value="UniProtKB-KW"/>
</dbReference>
<dbReference type="Pfam" id="PF00639">
    <property type="entry name" value="Rotamase"/>
    <property type="match status" value="1"/>
</dbReference>
<evidence type="ECO:0000313" key="4">
    <source>
        <dbReference type="EMBL" id="MFC5456732.1"/>
    </source>
</evidence>
<dbReference type="PROSITE" id="PS50198">
    <property type="entry name" value="PPIC_PPIASE_2"/>
    <property type="match status" value="1"/>
</dbReference>
<keyword evidence="2" id="KW-0732">Signal</keyword>
<gene>
    <name evidence="4" type="ORF">ACFQDI_17835</name>
</gene>
<feature type="domain" description="PpiC" evidence="3">
    <location>
        <begin position="138"/>
        <end position="233"/>
    </location>
</feature>
<dbReference type="PANTHER" id="PTHR47245:SF3">
    <property type="entry name" value="PEPTIDYL-PROLYL CIS-TRANS ISOMERASE, PPIC-TYPE-RELATED"/>
    <property type="match status" value="1"/>
</dbReference>
<proteinExistence type="predicted"/>
<evidence type="ECO:0000313" key="5">
    <source>
        <dbReference type="Proteomes" id="UP001596052"/>
    </source>
</evidence>
<dbReference type="EMBL" id="JBHSMQ010000007">
    <property type="protein sequence ID" value="MFC5456732.1"/>
    <property type="molecule type" value="Genomic_DNA"/>
</dbReference>
<evidence type="ECO:0000256" key="1">
    <source>
        <dbReference type="PROSITE-ProRule" id="PRU00278"/>
    </source>
</evidence>
<evidence type="ECO:0000256" key="2">
    <source>
        <dbReference type="SAM" id="SignalP"/>
    </source>
</evidence>
<keyword evidence="5" id="KW-1185">Reference proteome</keyword>
<keyword evidence="1" id="KW-0697">Rotamase</keyword>
<feature type="chain" id="PRO_5046635326" evidence="2">
    <location>
        <begin position="22"/>
        <end position="298"/>
    </location>
</feature>
<dbReference type="Gene3D" id="3.10.50.40">
    <property type="match status" value="1"/>
</dbReference>
<sequence length="298" mass="33162">MRPNRWSCVLLFCGWSSLVMAADGDPVVGSIGEIELRQSEVLASLGTMSAVDKEALARDPGSLNQLVRSLLVQRVVLQEALEKKWDEEPSIQPLLKSTREAAISDSYLKAVSRPPESYPSEGELKLAYENGRAALTVPRSFRLAQIFVAEEAGAEKKLKAVLQRLKEKPENFGQVAREMSEEKESASRDGEIGWLREQQIQPEILAQLPKLSVNMVSGPVRLKDGWHILKVLDVREAFTPIFEQVRVQLAQRMRAEKSRANVQSHVSELLQDRPVAVNEVALSKLLLEVPTQAVPAKP</sequence>
<accession>A0ABW0KV02</accession>
<dbReference type="InterPro" id="IPR046357">
    <property type="entry name" value="PPIase_dom_sf"/>
</dbReference>
<dbReference type="PANTHER" id="PTHR47245">
    <property type="entry name" value="PEPTIDYLPROLYL ISOMERASE"/>
    <property type="match status" value="1"/>
</dbReference>
<dbReference type="RefSeq" id="WP_377169276.1">
    <property type="nucleotide sequence ID" value="NZ_JBHSMQ010000007.1"/>
</dbReference>
<keyword evidence="1 4" id="KW-0413">Isomerase</keyword>
<dbReference type="InterPro" id="IPR050245">
    <property type="entry name" value="PrsA_foldase"/>
</dbReference>
<protein>
    <submittedName>
        <fullName evidence="4">Peptidylprolyl isomerase</fullName>
    </submittedName>
</protein>